<gene>
    <name evidence="4" type="ORF">RCL2_001866400</name>
</gene>
<dbReference type="InterPro" id="IPR009071">
    <property type="entry name" value="HMG_box_dom"/>
</dbReference>
<dbReference type="GO" id="GO:0005634">
    <property type="term" value="C:nucleus"/>
    <property type="evidence" value="ECO:0007669"/>
    <property type="project" value="UniProtKB-UniRule"/>
</dbReference>
<dbReference type="Pfam" id="PF00505">
    <property type="entry name" value="HMG_box"/>
    <property type="match status" value="1"/>
</dbReference>
<evidence type="ECO:0000259" key="3">
    <source>
        <dbReference type="PROSITE" id="PS50118"/>
    </source>
</evidence>
<feature type="DNA-binding region" description="HMG box" evidence="1">
    <location>
        <begin position="18"/>
        <end position="69"/>
    </location>
</feature>
<protein>
    <recommendedName>
        <fullName evidence="3">HMG box domain-containing protein</fullName>
    </recommendedName>
</protein>
<dbReference type="InterPro" id="IPR036910">
    <property type="entry name" value="HMG_box_dom_sf"/>
</dbReference>
<dbReference type="Proteomes" id="UP000615446">
    <property type="component" value="Unassembled WGS sequence"/>
</dbReference>
<proteinExistence type="predicted"/>
<organism evidence="4 5">
    <name type="scientific">Rhizophagus clarus</name>
    <dbReference type="NCBI Taxonomy" id="94130"/>
    <lineage>
        <taxon>Eukaryota</taxon>
        <taxon>Fungi</taxon>
        <taxon>Fungi incertae sedis</taxon>
        <taxon>Mucoromycota</taxon>
        <taxon>Glomeromycotina</taxon>
        <taxon>Glomeromycetes</taxon>
        <taxon>Glomerales</taxon>
        <taxon>Glomeraceae</taxon>
        <taxon>Rhizophagus</taxon>
    </lineage>
</organism>
<dbReference type="Gene3D" id="1.10.30.10">
    <property type="entry name" value="High mobility group box domain"/>
    <property type="match status" value="1"/>
</dbReference>
<evidence type="ECO:0000256" key="1">
    <source>
        <dbReference type="PROSITE-ProRule" id="PRU00267"/>
    </source>
</evidence>
<feature type="domain" description="HMG box" evidence="3">
    <location>
        <begin position="18"/>
        <end position="69"/>
    </location>
</feature>
<dbReference type="OrthoDB" id="2370100at2759"/>
<dbReference type="EMBL" id="BLAL01000208">
    <property type="protein sequence ID" value="GES91862.1"/>
    <property type="molecule type" value="Genomic_DNA"/>
</dbReference>
<dbReference type="AlphaFoldDB" id="A0A8H3LSD9"/>
<dbReference type="SMART" id="SM00398">
    <property type="entry name" value="HMG"/>
    <property type="match status" value="1"/>
</dbReference>
<keyword evidence="1" id="KW-0238">DNA-binding</keyword>
<feature type="compositionally biased region" description="Basic and acidic residues" evidence="2">
    <location>
        <begin position="79"/>
        <end position="94"/>
    </location>
</feature>
<sequence length="113" mass="13501">MLNEYSFQPETLKVLEKRKRESNPFFLFRNDLKERAPKHIKMTELSKMASISWKNLSEEEKATWKRKYEINRDLPSNSSEEKDPFNENDEKTVDEKDDESIETATDNIVIKEE</sequence>
<dbReference type="PROSITE" id="PS50118">
    <property type="entry name" value="HMG_BOX_2"/>
    <property type="match status" value="1"/>
</dbReference>
<keyword evidence="1" id="KW-0539">Nucleus</keyword>
<evidence type="ECO:0000256" key="2">
    <source>
        <dbReference type="SAM" id="MobiDB-lite"/>
    </source>
</evidence>
<reference evidence="4" key="1">
    <citation type="submission" date="2019-10" db="EMBL/GenBank/DDBJ databases">
        <title>Conservation and host-specific expression of non-tandemly repeated heterogenous ribosome RNA gene in arbuscular mycorrhizal fungi.</title>
        <authorList>
            <person name="Maeda T."/>
            <person name="Kobayashi Y."/>
            <person name="Nakagawa T."/>
            <person name="Ezawa T."/>
            <person name="Yamaguchi K."/>
            <person name="Bino T."/>
            <person name="Nishimoto Y."/>
            <person name="Shigenobu S."/>
            <person name="Kawaguchi M."/>
        </authorList>
    </citation>
    <scope>NUCLEOTIDE SEQUENCE</scope>
    <source>
        <strain evidence="4">HR1</strain>
    </source>
</reference>
<dbReference type="GO" id="GO:0003677">
    <property type="term" value="F:DNA binding"/>
    <property type="evidence" value="ECO:0007669"/>
    <property type="project" value="UniProtKB-UniRule"/>
</dbReference>
<accession>A0A8H3LSD9</accession>
<feature type="region of interest" description="Disordered" evidence="2">
    <location>
        <begin position="67"/>
        <end position="113"/>
    </location>
</feature>
<dbReference type="SUPFAM" id="SSF47095">
    <property type="entry name" value="HMG-box"/>
    <property type="match status" value="1"/>
</dbReference>
<comment type="caution">
    <text evidence="4">The sequence shown here is derived from an EMBL/GenBank/DDBJ whole genome shotgun (WGS) entry which is preliminary data.</text>
</comment>
<name>A0A8H3LSD9_9GLOM</name>
<evidence type="ECO:0000313" key="4">
    <source>
        <dbReference type="EMBL" id="GES91862.1"/>
    </source>
</evidence>
<evidence type="ECO:0000313" key="5">
    <source>
        <dbReference type="Proteomes" id="UP000615446"/>
    </source>
</evidence>